<dbReference type="InterPro" id="IPR003660">
    <property type="entry name" value="HAMP_dom"/>
</dbReference>
<evidence type="ECO:0000259" key="11">
    <source>
        <dbReference type="PROSITE" id="PS50109"/>
    </source>
</evidence>
<dbReference type="SMART" id="SM00304">
    <property type="entry name" value="HAMP"/>
    <property type="match status" value="1"/>
</dbReference>
<dbReference type="AlphaFoldDB" id="A0A125U023"/>
<dbReference type="SMART" id="SM00387">
    <property type="entry name" value="HATPase_c"/>
    <property type="match status" value="1"/>
</dbReference>
<dbReference type="InterPro" id="IPR004358">
    <property type="entry name" value="Sig_transdc_His_kin-like_C"/>
</dbReference>
<dbReference type="InterPro" id="IPR036097">
    <property type="entry name" value="HisK_dim/P_sf"/>
</dbReference>
<dbReference type="CDD" id="cd00082">
    <property type="entry name" value="HisKA"/>
    <property type="match status" value="1"/>
</dbReference>
<dbReference type="CDD" id="cd06225">
    <property type="entry name" value="HAMP"/>
    <property type="match status" value="1"/>
</dbReference>
<dbReference type="SUPFAM" id="SSF47384">
    <property type="entry name" value="Homodimeric domain of signal transducing histidine kinase"/>
    <property type="match status" value="1"/>
</dbReference>
<keyword evidence="6" id="KW-0808">Transferase</keyword>
<reference evidence="13 14" key="1">
    <citation type="journal article" date="2014" name="Genome Announc.">
        <title>Draft Genome Sequence of Lysobacter capsici AZ78, a Bacterium Antagonistic to Plant-Pathogenic Oomycetes.</title>
        <authorList>
            <person name="Puopolo G."/>
            <person name="Sonego P."/>
            <person name="Engelen K."/>
            <person name="Pertot I."/>
        </authorList>
    </citation>
    <scope>NUCLEOTIDE SEQUENCE [LARGE SCALE GENOMIC DNA]</scope>
    <source>
        <strain evidence="13 14">AZ78</strain>
    </source>
</reference>
<dbReference type="OrthoDB" id="9804645at2"/>
<keyword evidence="10" id="KW-0472">Membrane</keyword>
<evidence type="ECO:0000259" key="12">
    <source>
        <dbReference type="PROSITE" id="PS50885"/>
    </source>
</evidence>
<dbReference type="GO" id="GO:0005524">
    <property type="term" value="F:ATP binding"/>
    <property type="evidence" value="ECO:0007669"/>
    <property type="project" value="UniProtKB-KW"/>
</dbReference>
<evidence type="ECO:0000256" key="5">
    <source>
        <dbReference type="ARBA" id="ARBA00022553"/>
    </source>
</evidence>
<keyword evidence="14" id="KW-1185">Reference proteome</keyword>
<protein>
    <recommendedName>
        <fullName evidence="3">histidine kinase</fullName>
        <ecNumber evidence="3">2.7.13.3</ecNumber>
    </recommendedName>
</protein>
<dbReference type="EMBL" id="JAJA02000002">
    <property type="protein sequence ID" value="KWS02288.1"/>
    <property type="molecule type" value="Genomic_DNA"/>
</dbReference>
<evidence type="ECO:0000256" key="10">
    <source>
        <dbReference type="SAM" id="Phobius"/>
    </source>
</evidence>
<keyword evidence="7" id="KW-0547">Nucleotide-binding</keyword>
<feature type="domain" description="HAMP" evidence="12">
    <location>
        <begin position="207"/>
        <end position="259"/>
    </location>
</feature>
<evidence type="ECO:0000256" key="4">
    <source>
        <dbReference type="ARBA" id="ARBA00022475"/>
    </source>
</evidence>
<keyword evidence="9" id="KW-0067">ATP-binding</keyword>
<dbReference type="Pfam" id="PF02518">
    <property type="entry name" value="HATPase_c"/>
    <property type="match status" value="1"/>
</dbReference>
<dbReference type="Gene3D" id="3.30.565.10">
    <property type="entry name" value="Histidine kinase-like ATPase, C-terminal domain"/>
    <property type="match status" value="1"/>
</dbReference>
<dbReference type="Pfam" id="PF00512">
    <property type="entry name" value="HisKA"/>
    <property type="match status" value="1"/>
</dbReference>
<keyword evidence="4" id="KW-1003">Cell membrane</keyword>
<dbReference type="PROSITE" id="PS50109">
    <property type="entry name" value="HIS_KIN"/>
    <property type="match status" value="1"/>
</dbReference>
<dbReference type="PRINTS" id="PR00344">
    <property type="entry name" value="BCTRLSENSOR"/>
</dbReference>
<dbReference type="InterPro" id="IPR005467">
    <property type="entry name" value="His_kinase_dom"/>
</dbReference>
<evidence type="ECO:0000256" key="2">
    <source>
        <dbReference type="ARBA" id="ARBA00004651"/>
    </source>
</evidence>
<dbReference type="PROSITE" id="PS50885">
    <property type="entry name" value="HAMP"/>
    <property type="match status" value="1"/>
</dbReference>
<dbReference type="Gene3D" id="1.10.287.130">
    <property type="match status" value="1"/>
</dbReference>
<evidence type="ECO:0000256" key="3">
    <source>
        <dbReference type="ARBA" id="ARBA00012438"/>
    </source>
</evidence>
<keyword evidence="10" id="KW-1133">Transmembrane helix</keyword>
<dbReference type="SMART" id="SM00388">
    <property type="entry name" value="HisKA"/>
    <property type="match status" value="1"/>
</dbReference>
<feature type="transmembrane region" description="Helical" evidence="10">
    <location>
        <begin position="188"/>
        <end position="207"/>
    </location>
</feature>
<feature type="domain" description="Histidine kinase" evidence="11">
    <location>
        <begin position="267"/>
        <end position="472"/>
    </location>
</feature>
<evidence type="ECO:0000313" key="14">
    <source>
        <dbReference type="Proteomes" id="UP000023435"/>
    </source>
</evidence>
<dbReference type="SUPFAM" id="SSF55874">
    <property type="entry name" value="ATPase domain of HSP90 chaperone/DNA topoisomerase II/histidine kinase"/>
    <property type="match status" value="1"/>
</dbReference>
<dbReference type="PANTHER" id="PTHR44936">
    <property type="entry name" value="SENSOR PROTEIN CREC"/>
    <property type="match status" value="1"/>
</dbReference>
<evidence type="ECO:0000313" key="13">
    <source>
        <dbReference type="EMBL" id="KWS02288.1"/>
    </source>
</evidence>
<dbReference type="InterPro" id="IPR003594">
    <property type="entry name" value="HATPase_dom"/>
</dbReference>
<comment type="catalytic activity">
    <reaction evidence="1">
        <text>ATP + protein L-histidine = ADP + protein N-phospho-L-histidine.</text>
        <dbReference type="EC" id="2.7.13.3"/>
    </reaction>
</comment>
<keyword evidence="5" id="KW-0597">Phosphoprotein</keyword>
<dbReference type="InterPro" id="IPR003661">
    <property type="entry name" value="HisK_dim/P_dom"/>
</dbReference>
<evidence type="ECO:0000256" key="8">
    <source>
        <dbReference type="ARBA" id="ARBA00022777"/>
    </source>
</evidence>
<comment type="caution">
    <text evidence="13">The sequence shown here is derived from an EMBL/GenBank/DDBJ whole genome shotgun (WGS) entry which is preliminary data.</text>
</comment>
<evidence type="ECO:0000256" key="6">
    <source>
        <dbReference type="ARBA" id="ARBA00022679"/>
    </source>
</evidence>
<dbReference type="PANTHER" id="PTHR44936:SF10">
    <property type="entry name" value="SENSOR PROTEIN RSTB"/>
    <property type="match status" value="1"/>
</dbReference>
<evidence type="ECO:0000256" key="9">
    <source>
        <dbReference type="ARBA" id="ARBA00022840"/>
    </source>
</evidence>
<organism evidence="13 14">
    <name type="scientific">Lysobacter capsici AZ78</name>
    <dbReference type="NCBI Taxonomy" id="1444315"/>
    <lineage>
        <taxon>Bacteria</taxon>
        <taxon>Pseudomonadati</taxon>
        <taxon>Pseudomonadota</taxon>
        <taxon>Gammaproteobacteria</taxon>
        <taxon>Lysobacterales</taxon>
        <taxon>Lysobacteraceae</taxon>
        <taxon>Lysobacter</taxon>
    </lineage>
</organism>
<keyword evidence="10" id="KW-0812">Transmembrane</keyword>
<dbReference type="EC" id="2.7.13.3" evidence="3"/>
<dbReference type="Proteomes" id="UP000023435">
    <property type="component" value="Unassembled WGS sequence"/>
</dbReference>
<feature type="transmembrane region" description="Helical" evidence="10">
    <location>
        <begin position="49"/>
        <end position="71"/>
    </location>
</feature>
<sequence length="479" mass="53227">MSAGRGSIWADRARRWFGPASPLRRAFAADGAGAGGKSRHGHFSLFVRYYLTVLLIYAAVIIGGVSAWIYITDENSRDYSQAQMRGTHYLIEQRYLHTDPAQWPALTDELRAHFAYPLNLVPLDSLQADLTPAEWQRLQGGALVMESENEAYTYQRLPGTDQVVALGDFDEVIVHGVPWRDLDFVDSLVMLAMYFLAIALPLYFLVYRFWRDLRKLRATAEALSAGDLEARAPEVVTRLVNPLGHALNRMAGQVQQVLESQRILAQAVAHEIRTPLTRMRFALEMLESADDERERANLQHGLEADIRRLEHLAANSVTYARIGRMVGIERGEIDLRALFADLADIFAPPASLHLRFDRGGIDSVQANREALELALRNLIANALRHARSTIEVSVVQEGGSTVFRVDDDGEGVHEDLSQQVFLPFTQLRKNPDGFGLGLALVRVVAEKHGGRATVAPSSLGGACFRIELPSYPLHPAVSC</sequence>
<dbReference type="InterPro" id="IPR050980">
    <property type="entry name" value="2C_sensor_his_kinase"/>
</dbReference>
<comment type="subcellular location">
    <subcellularLocation>
        <location evidence="2">Cell membrane</location>
        <topology evidence="2">Multi-pass membrane protein</topology>
    </subcellularLocation>
</comment>
<evidence type="ECO:0000256" key="7">
    <source>
        <dbReference type="ARBA" id="ARBA00022741"/>
    </source>
</evidence>
<accession>A0A125U023</accession>
<gene>
    <name evidence="13" type="ORF">AZ78_4955</name>
</gene>
<dbReference type="GO" id="GO:0000155">
    <property type="term" value="F:phosphorelay sensor kinase activity"/>
    <property type="evidence" value="ECO:0007669"/>
    <property type="project" value="InterPro"/>
</dbReference>
<proteinExistence type="predicted"/>
<name>A0A125U023_9GAMM</name>
<dbReference type="InterPro" id="IPR036890">
    <property type="entry name" value="HATPase_C_sf"/>
</dbReference>
<evidence type="ECO:0000256" key="1">
    <source>
        <dbReference type="ARBA" id="ARBA00000085"/>
    </source>
</evidence>
<dbReference type="RefSeq" id="WP_051547719.1">
    <property type="nucleotide sequence ID" value="NZ_JAJA02000002.1"/>
</dbReference>
<dbReference type="GO" id="GO:0005886">
    <property type="term" value="C:plasma membrane"/>
    <property type="evidence" value="ECO:0007669"/>
    <property type="project" value="UniProtKB-SubCell"/>
</dbReference>
<dbReference type="Pfam" id="PF00672">
    <property type="entry name" value="HAMP"/>
    <property type="match status" value="1"/>
</dbReference>
<keyword evidence="8 13" id="KW-0418">Kinase</keyword>